<protein>
    <submittedName>
        <fullName evidence="6">Xanthine dehydrogenase molybdenum binding subunit apoprotein</fullName>
    </submittedName>
</protein>
<dbReference type="Proteomes" id="UP000281975">
    <property type="component" value="Unassembled WGS sequence"/>
</dbReference>
<dbReference type="InterPro" id="IPR036856">
    <property type="entry name" value="Ald_Oxase/Xan_DH_a/b_sf"/>
</dbReference>
<dbReference type="GO" id="GO:0005506">
    <property type="term" value="F:iron ion binding"/>
    <property type="evidence" value="ECO:0007669"/>
    <property type="project" value="InterPro"/>
</dbReference>
<dbReference type="PANTHER" id="PTHR11908">
    <property type="entry name" value="XANTHINE DEHYDROGENASE"/>
    <property type="match status" value="1"/>
</dbReference>
<dbReference type="AlphaFoldDB" id="A0A420X010"/>
<dbReference type="InterPro" id="IPR016208">
    <property type="entry name" value="Ald_Oxase/xanthine_DH-like"/>
</dbReference>
<dbReference type="InterPro" id="IPR046867">
    <property type="entry name" value="AldOxase/xan_DH_MoCoBD2"/>
</dbReference>
<dbReference type="SUPFAM" id="SSF56003">
    <property type="entry name" value="Molybdenum cofactor-binding domain"/>
    <property type="match status" value="1"/>
</dbReference>
<dbReference type="Gene3D" id="3.30.365.10">
    <property type="entry name" value="Aldehyde oxidase/xanthine dehydrogenase, molybdopterin binding domain"/>
    <property type="match status" value="4"/>
</dbReference>
<gene>
    <name evidence="6" type="ORF">C7446_0797</name>
</gene>
<feature type="domain" description="Aldehyde oxidase/xanthine dehydrogenase a/b hammerhead" evidence="5">
    <location>
        <begin position="52"/>
        <end position="166"/>
    </location>
</feature>
<evidence type="ECO:0000256" key="4">
    <source>
        <dbReference type="SAM" id="MobiDB-lite"/>
    </source>
</evidence>
<evidence type="ECO:0000256" key="3">
    <source>
        <dbReference type="ARBA" id="ARBA00023002"/>
    </source>
</evidence>
<dbReference type="PANTHER" id="PTHR11908:SF132">
    <property type="entry name" value="ALDEHYDE OXIDASE 1-RELATED"/>
    <property type="match status" value="1"/>
</dbReference>
<sequence>MSASNERDRTHAGVALARDYRTPDGQPDPLSALDQPRIGAPLSRVDGLQKVTGGARFAAEFALEGMVHAALAYSTIARGRITTLDTAAAEAAPGVVLVMTHDNAPTLQSPPVFLTTAQGAAGDDHPVLQNDQVHWNGQPIAVVLAETPEQAEHAASLIRAEYAPEPAVTDFRTAATREPDNVLGGPPSVSVGDAEQAFGTAPRRVDAIYRTPRHNHNAIEPHAVTLAWHDDELMLHDASQCVDHVAYSLAQVFGIAESQVHVSSPFVGGGFGSKTLWQHQILAAAAARVADRPVRLALSREGVHRVVGGRACTEQRVAIGADEQGHFRALIHTGKAAMTAHNNLPEPFTQATRCLYGADHVQLAIRVADLDMLANTFMRAPGESVGTFALESAIDELAEQLDLDPLELRRRNEPERDPTSGLPFSSRHLLEASRAGAERFGWDQRSARPGERYEGEWQIGLGCATATYPYMRMPGAAARITLSRSGAARVDVAAHEMGMGTATVQTQVAAARLGLPVEQVRFNYGDSSLAGVVLAGGSQQTAAIGGAVIAAHRALVEALLELVDGDSPLAGLTIDEIECRDGGLGAVADSARFETYDRILARAGRDELAIEADAAESEELSHFSMHSFGMIFCEAAVSAVTGEVRIRRLLGSFDCGRVLNAKTAASQFRGGMIMGLGLALMEETQFDTRSGRIMNPSLAEYHVPVQMDVPEIEVMWTDIPDPHTPMGARGIGELGITGVGAAVANAVYNACGRRVRELPITLDKLL</sequence>
<dbReference type="Pfam" id="PF20256">
    <property type="entry name" value="MoCoBD_2"/>
    <property type="match status" value="1"/>
</dbReference>
<dbReference type="Pfam" id="PF01315">
    <property type="entry name" value="Ald_Xan_dh_C"/>
    <property type="match status" value="1"/>
</dbReference>
<comment type="similarity">
    <text evidence="1">Belongs to the xanthine dehydrogenase family.</text>
</comment>
<evidence type="ECO:0000256" key="1">
    <source>
        <dbReference type="ARBA" id="ARBA00006849"/>
    </source>
</evidence>
<feature type="compositionally biased region" description="Basic and acidic residues" evidence="4">
    <location>
        <begin position="1"/>
        <end position="11"/>
    </location>
</feature>
<evidence type="ECO:0000313" key="6">
    <source>
        <dbReference type="EMBL" id="RKR06799.1"/>
    </source>
</evidence>
<evidence type="ECO:0000259" key="5">
    <source>
        <dbReference type="SMART" id="SM01008"/>
    </source>
</evidence>
<keyword evidence="3" id="KW-0560">Oxidoreductase</keyword>
<proteinExistence type="inferred from homology"/>
<reference evidence="6 7" key="1">
    <citation type="submission" date="2018-10" db="EMBL/GenBank/DDBJ databases">
        <title>Genomic Encyclopedia of Type Strains, Phase IV (KMG-IV): sequencing the most valuable type-strain genomes for metagenomic binning, comparative biology and taxonomic classification.</title>
        <authorList>
            <person name="Goeker M."/>
        </authorList>
    </citation>
    <scope>NUCLEOTIDE SEQUENCE [LARGE SCALE GENOMIC DNA]</scope>
    <source>
        <strain evidence="6 7">DSM 23229</strain>
    </source>
</reference>
<feature type="region of interest" description="Disordered" evidence="4">
    <location>
        <begin position="1"/>
        <end position="37"/>
    </location>
</feature>
<dbReference type="RefSeq" id="WP_121171482.1">
    <property type="nucleotide sequence ID" value="NZ_RBIN01000002.1"/>
</dbReference>
<dbReference type="SUPFAM" id="SSF54665">
    <property type="entry name" value="CO dehydrogenase molybdoprotein N-domain-like"/>
    <property type="match status" value="1"/>
</dbReference>
<organism evidence="6 7">
    <name type="scientific">Kushneria sinocarnis</name>
    <dbReference type="NCBI Taxonomy" id="595502"/>
    <lineage>
        <taxon>Bacteria</taxon>
        <taxon>Pseudomonadati</taxon>
        <taxon>Pseudomonadota</taxon>
        <taxon>Gammaproteobacteria</taxon>
        <taxon>Oceanospirillales</taxon>
        <taxon>Halomonadaceae</taxon>
        <taxon>Kushneria</taxon>
    </lineage>
</organism>
<name>A0A420X010_9GAMM</name>
<dbReference type="SMART" id="SM01008">
    <property type="entry name" value="Ald_Xan_dh_C"/>
    <property type="match status" value="1"/>
</dbReference>
<evidence type="ECO:0000313" key="7">
    <source>
        <dbReference type="Proteomes" id="UP000281975"/>
    </source>
</evidence>
<dbReference type="EMBL" id="RBIN01000002">
    <property type="protein sequence ID" value="RKR06799.1"/>
    <property type="molecule type" value="Genomic_DNA"/>
</dbReference>
<dbReference type="Pfam" id="PF02738">
    <property type="entry name" value="MoCoBD_1"/>
    <property type="match status" value="1"/>
</dbReference>
<comment type="caution">
    <text evidence="6">The sequence shown here is derived from an EMBL/GenBank/DDBJ whole genome shotgun (WGS) entry which is preliminary data.</text>
</comment>
<dbReference type="GO" id="GO:0016491">
    <property type="term" value="F:oxidoreductase activity"/>
    <property type="evidence" value="ECO:0007669"/>
    <property type="project" value="UniProtKB-KW"/>
</dbReference>
<dbReference type="Gene3D" id="3.90.1170.50">
    <property type="entry name" value="Aldehyde oxidase/xanthine dehydrogenase, a/b hammerhead"/>
    <property type="match status" value="1"/>
</dbReference>
<dbReference type="InterPro" id="IPR008274">
    <property type="entry name" value="AldOxase/xan_DH_MoCoBD1"/>
</dbReference>
<accession>A0A420X010</accession>
<dbReference type="InterPro" id="IPR037165">
    <property type="entry name" value="AldOxase/xan_DH_Mopterin-bd_sf"/>
</dbReference>
<dbReference type="OrthoDB" id="6177861at2"/>
<evidence type="ECO:0000256" key="2">
    <source>
        <dbReference type="ARBA" id="ARBA00022505"/>
    </source>
</evidence>
<dbReference type="InterPro" id="IPR000674">
    <property type="entry name" value="Ald_Oxase/Xan_DH_a/b"/>
</dbReference>
<keyword evidence="2" id="KW-0500">Molybdenum</keyword>
<keyword evidence="7" id="KW-1185">Reference proteome</keyword>